<sequence>MAPWARNRNDNVRGSRADDRSPERHPPGRRGDGGTGTRVVSLQTKLKGYTGKISAAGKAGDWRQALRLLDDMQESGVAPDAITYNATIGACARCGRAEQALSLFEDMRREGLEPTVITYNAAINACDRGSMFDRALELFSEMSAGGTAPDKHSYTLAINVCGKTARWEQALSMLDSMQTGRFQQDVACYTAAINACKRAQQWEEALSVFEDVARYELKADAGTYVHTIGACNQGGQWETAHRLLLEMRRNRLKPDASIYGETIRACTLDGQWEQAFALFEEMSGIWLPPDVTAYNAAISACESGKQWSTALFLLEEMRSERVRPSEQSYHDAINACQRCLQWEQALRLVDMQSAAVASPPRGRDSRSPSRGSPSRPRSNLLLRPRLGASAAQDGRSRSQRNEGGGALRPPALRRIPLPPPPPPPLSSASPSRVRPRSYSARRDVRRPGRGRLGRRGDDRRSRSSSYRGRSSPLSSRMPQRWRSPSRRSSDGRRSRSRSRRSRSSPSRSRTRRSTSVVSSTRVASSVRGYEPSPAPAVAAATAPSAEDTAGITLKAAEDAAGITLKDAPMPDTQDAACAPERPDVEDEEEPHYSSPASPDADFSVGGGMSETPGGDSVHQGTIPCARAKRRSDSLRARAARAALEGRRVRGAPDEPFKATSSENERHRESLRMSPLTAVGEDLLHLDGIGTPVVAQELDTLLGFGTPRLAVPPTATSAGASASSAPACAASAGVHPAGAQAVPTYHGGVAMSAAVPAGGAPIALGDRERASGASRRGGPHADAPEPETPQLRVSNATVQSRASGLGAAPGIPGGVSAPSADPSGAPAASRCVVDLTAGGGPYSPSAAPSSPPRTNSRGDPLALFPLPCAAQPAASAAAAVAGSPPAAAAVGLPAAAAWTAPAAGGTSAALASTAPASNGAFAAVASTAPAPATAAVGASSGAAVTVPPSAVPAASVSGTSPAAAAPAVAATPAAVGAPPAPAAAAATAAASPAEAPHAVTAAAPAAAVAAGACPTAAAAGASSAVAATAPAGSAAPVEASGRAPSASALPSAVAAHGTGNAARADVPAVVSPPTADVARQTGVVTGAVSSQAIVPVDVLPAVPVIPFAGAGPAGLPSLAPAQPPAADVVLVGRRARDVVAISLSFLGRRKHVIHMASTVVGDIIPTTLGVARERLVVIDRHGYEVATDVPLGLLARQSNLSGSEGGPVELTLQIDEWAEGTDPVSTSVRF</sequence>
<feature type="compositionally biased region" description="Low complexity" evidence="3">
    <location>
        <begin position="463"/>
        <end position="482"/>
    </location>
</feature>
<dbReference type="InterPro" id="IPR002885">
    <property type="entry name" value="PPR_rpt"/>
</dbReference>
<feature type="region of interest" description="Disordered" evidence="3">
    <location>
        <begin position="649"/>
        <end position="670"/>
    </location>
</feature>
<feature type="compositionally biased region" description="Low complexity" evidence="3">
    <location>
        <begin position="426"/>
        <end position="438"/>
    </location>
</feature>
<gene>
    <name evidence="5" type="ORF">AMON00008_LOCUS46054</name>
</gene>
<dbReference type="NCBIfam" id="TIGR00756">
    <property type="entry name" value="PPR"/>
    <property type="match status" value="3"/>
</dbReference>
<feature type="repeat" description="PPR" evidence="2">
    <location>
        <begin position="115"/>
        <end position="149"/>
    </location>
</feature>
<feature type="repeat" description="PPR" evidence="2">
    <location>
        <begin position="150"/>
        <end position="184"/>
    </location>
</feature>
<dbReference type="EMBL" id="HBNR01065196">
    <property type="protein sequence ID" value="CAE4636741.1"/>
    <property type="molecule type" value="Transcribed_RNA"/>
</dbReference>
<evidence type="ECO:0000256" key="3">
    <source>
        <dbReference type="SAM" id="MobiDB-lite"/>
    </source>
</evidence>
<feature type="repeat" description="PPR" evidence="2">
    <location>
        <begin position="220"/>
        <end position="254"/>
    </location>
</feature>
<dbReference type="Pfam" id="PF17177">
    <property type="entry name" value="PPR_long"/>
    <property type="match status" value="1"/>
</dbReference>
<evidence type="ECO:0000256" key="2">
    <source>
        <dbReference type="PROSITE-ProRule" id="PRU00708"/>
    </source>
</evidence>
<feature type="repeat" description="PPR" evidence="2">
    <location>
        <begin position="290"/>
        <end position="324"/>
    </location>
</feature>
<dbReference type="InterPro" id="IPR033443">
    <property type="entry name" value="PROP1-like_PPR_dom"/>
</dbReference>
<feature type="region of interest" description="Disordered" evidence="3">
    <location>
        <begin position="761"/>
        <end position="826"/>
    </location>
</feature>
<organism evidence="5">
    <name type="scientific">Alexandrium monilatum</name>
    <dbReference type="NCBI Taxonomy" id="311494"/>
    <lineage>
        <taxon>Eukaryota</taxon>
        <taxon>Sar</taxon>
        <taxon>Alveolata</taxon>
        <taxon>Dinophyceae</taxon>
        <taxon>Gonyaulacales</taxon>
        <taxon>Pyrocystaceae</taxon>
        <taxon>Alexandrium</taxon>
    </lineage>
</organism>
<dbReference type="GO" id="GO:0003729">
    <property type="term" value="F:mRNA binding"/>
    <property type="evidence" value="ECO:0007669"/>
    <property type="project" value="TreeGrafter"/>
</dbReference>
<feature type="compositionally biased region" description="Pro residues" evidence="3">
    <location>
        <begin position="416"/>
        <end position="425"/>
    </location>
</feature>
<accession>A0A7S4W2W9</accession>
<proteinExistence type="predicted"/>
<dbReference type="AlphaFoldDB" id="A0A7S4W2W9"/>
<feature type="compositionally biased region" description="Low complexity" evidence="3">
    <location>
        <begin position="513"/>
        <end position="545"/>
    </location>
</feature>
<dbReference type="PROSITE" id="PS51375">
    <property type="entry name" value="PPR"/>
    <property type="match status" value="8"/>
</dbReference>
<evidence type="ECO:0000256" key="1">
    <source>
        <dbReference type="ARBA" id="ARBA00022737"/>
    </source>
</evidence>
<feature type="domain" description="PROP1-like PPR" evidence="4">
    <location>
        <begin position="188"/>
        <end position="357"/>
    </location>
</feature>
<keyword evidence="1" id="KW-0677">Repeat</keyword>
<feature type="compositionally biased region" description="Low complexity" evidence="3">
    <location>
        <begin position="813"/>
        <end position="826"/>
    </location>
</feature>
<evidence type="ECO:0000313" key="5">
    <source>
        <dbReference type="EMBL" id="CAE4636741.1"/>
    </source>
</evidence>
<feature type="repeat" description="PPR" evidence="2">
    <location>
        <begin position="80"/>
        <end position="114"/>
    </location>
</feature>
<feature type="compositionally biased region" description="Low complexity" evidence="3">
    <location>
        <begin position="368"/>
        <end position="387"/>
    </location>
</feature>
<dbReference type="PANTHER" id="PTHR47938:SF35">
    <property type="entry name" value="PENTATRICOPEPTIDE REPEAT-CONTAINING PROTEIN 4, MITOCHONDRIAL-RELATED"/>
    <property type="match status" value="1"/>
</dbReference>
<evidence type="ECO:0000259" key="4">
    <source>
        <dbReference type="Pfam" id="PF17177"/>
    </source>
</evidence>
<feature type="compositionally biased region" description="Basic and acidic residues" evidence="3">
    <location>
        <begin position="7"/>
        <end position="32"/>
    </location>
</feature>
<reference evidence="5" key="1">
    <citation type="submission" date="2021-01" db="EMBL/GenBank/DDBJ databases">
        <authorList>
            <person name="Corre E."/>
            <person name="Pelletier E."/>
            <person name="Niang G."/>
            <person name="Scheremetjew M."/>
            <person name="Finn R."/>
            <person name="Kale V."/>
            <person name="Holt S."/>
            <person name="Cochrane G."/>
            <person name="Meng A."/>
            <person name="Brown T."/>
            <person name="Cohen L."/>
        </authorList>
    </citation>
    <scope>NUCLEOTIDE SEQUENCE</scope>
    <source>
        <strain evidence="5">CCMP3105</strain>
    </source>
</reference>
<feature type="region of interest" description="Disordered" evidence="3">
    <location>
        <begin position="1"/>
        <end position="37"/>
    </location>
</feature>
<dbReference type="Gene3D" id="1.25.40.10">
    <property type="entry name" value="Tetratricopeptide repeat domain"/>
    <property type="match status" value="3"/>
</dbReference>
<feature type="region of interest" description="Disordered" evidence="3">
    <location>
        <begin position="354"/>
        <end position="545"/>
    </location>
</feature>
<feature type="region of interest" description="Disordered" evidence="3">
    <location>
        <begin position="564"/>
        <end position="604"/>
    </location>
</feature>
<feature type="compositionally biased region" description="Polar residues" evidence="3">
    <location>
        <begin position="790"/>
        <end position="801"/>
    </location>
</feature>
<feature type="compositionally biased region" description="Basic residues" evidence="3">
    <location>
        <begin position="494"/>
        <end position="512"/>
    </location>
</feature>
<protein>
    <recommendedName>
        <fullName evidence="4">PROP1-like PPR domain-containing protein</fullName>
    </recommendedName>
</protein>
<feature type="repeat" description="PPR" evidence="2">
    <location>
        <begin position="255"/>
        <end position="289"/>
    </location>
</feature>
<dbReference type="Pfam" id="PF01535">
    <property type="entry name" value="PPR"/>
    <property type="match status" value="1"/>
</dbReference>
<feature type="repeat" description="PPR" evidence="2">
    <location>
        <begin position="185"/>
        <end position="219"/>
    </location>
</feature>
<dbReference type="InterPro" id="IPR011990">
    <property type="entry name" value="TPR-like_helical_dom_sf"/>
</dbReference>
<dbReference type="Pfam" id="PF13812">
    <property type="entry name" value="PPR_3"/>
    <property type="match status" value="1"/>
</dbReference>
<feature type="repeat" description="PPR" evidence="2">
    <location>
        <begin position="45"/>
        <end position="79"/>
    </location>
</feature>
<name>A0A7S4W2W9_9DINO</name>
<feature type="region of interest" description="Disordered" evidence="3">
    <location>
        <begin position="839"/>
        <end position="858"/>
    </location>
</feature>
<dbReference type="PANTHER" id="PTHR47938">
    <property type="entry name" value="RESPIRATORY COMPLEX I CHAPERONE (CIA84), PUTATIVE (AFU_ORTHOLOGUE AFUA_2G06020)-RELATED"/>
    <property type="match status" value="1"/>
</dbReference>